<dbReference type="InterPro" id="IPR003313">
    <property type="entry name" value="AraC-bd"/>
</dbReference>
<evidence type="ECO:0000313" key="5">
    <source>
        <dbReference type="EMBL" id="RKN84420.1"/>
    </source>
</evidence>
<evidence type="ECO:0000256" key="2">
    <source>
        <dbReference type="ARBA" id="ARBA00023125"/>
    </source>
</evidence>
<dbReference type="GO" id="GO:0003700">
    <property type="term" value="F:DNA-binding transcription factor activity"/>
    <property type="evidence" value="ECO:0007669"/>
    <property type="project" value="InterPro"/>
</dbReference>
<keyword evidence="1" id="KW-0805">Transcription regulation</keyword>
<dbReference type="OrthoDB" id="241790at2"/>
<dbReference type="InterPro" id="IPR018060">
    <property type="entry name" value="HTH_AraC"/>
</dbReference>
<accession>A0A3B0CGZ5</accession>
<dbReference type="PANTHER" id="PTHR43280">
    <property type="entry name" value="ARAC-FAMILY TRANSCRIPTIONAL REGULATOR"/>
    <property type="match status" value="1"/>
</dbReference>
<keyword evidence="2" id="KW-0238">DNA-binding</keyword>
<dbReference type="SMART" id="SM00342">
    <property type="entry name" value="HTH_ARAC"/>
    <property type="match status" value="1"/>
</dbReference>
<sequence length="287" mass="32909">MYPMEPRRLTIADYMSQGTTFRLFRHKLEKPIDLHWHEFYELAFVYEGEGYQIWNGTKYKLGPGSLFLLTPADFHEIGPEPGSTMLLFNTILSEDILSEELLQLLFRGGEGYAAEVAGDDRELLVHEFERIWTECLEEREGSRIWVRGAMERILILLARHRISAEGRRAEGDHLKPSVRRALTYIHHHFRLPLTLDEAAKHAGMSTNYFSATFRKSTGIAFQNYLQALRLRFARTLLQASDLPVTDICYASGFNTLSHFERAFKKEFGAAPRSMRKETKASGSASGD</sequence>
<gene>
    <name evidence="5" type="ORF">D7M11_13110</name>
</gene>
<keyword evidence="3" id="KW-0804">Transcription</keyword>
<evidence type="ECO:0000256" key="1">
    <source>
        <dbReference type="ARBA" id="ARBA00023015"/>
    </source>
</evidence>
<evidence type="ECO:0000259" key="4">
    <source>
        <dbReference type="PROSITE" id="PS01124"/>
    </source>
</evidence>
<dbReference type="PRINTS" id="PR00032">
    <property type="entry name" value="HTHARAC"/>
</dbReference>
<dbReference type="Pfam" id="PF02311">
    <property type="entry name" value="AraC_binding"/>
    <property type="match status" value="1"/>
</dbReference>
<dbReference type="SUPFAM" id="SSF51215">
    <property type="entry name" value="Regulatory protein AraC"/>
    <property type="match status" value="1"/>
</dbReference>
<dbReference type="EMBL" id="RBAH01000008">
    <property type="protein sequence ID" value="RKN84420.1"/>
    <property type="molecule type" value="Genomic_DNA"/>
</dbReference>
<dbReference type="Gene3D" id="1.10.10.60">
    <property type="entry name" value="Homeodomain-like"/>
    <property type="match status" value="2"/>
</dbReference>
<comment type="caution">
    <text evidence="5">The sequence shown here is derived from an EMBL/GenBank/DDBJ whole genome shotgun (WGS) entry which is preliminary data.</text>
</comment>
<dbReference type="Proteomes" id="UP000282311">
    <property type="component" value="Unassembled WGS sequence"/>
</dbReference>
<dbReference type="InterPro" id="IPR037923">
    <property type="entry name" value="HTH-like"/>
</dbReference>
<dbReference type="Pfam" id="PF12833">
    <property type="entry name" value="HTH_18"/>
    <property type="match status" value="1"/>
</dbReference>
<evidence type="ECO:0000313" key="6">
    <source>
        <dbReference type="Proteomes" id="UP000282311"/>
    </source>
</evidence>
<dbReference type="GO" id="GO:0043565">
    <property type="term" value="F:sequence-specific DNA binding"/>
    <property type="evidence" value="ECO:0007669"/>
    <property type="project" value="InterPro"/>
</dbReference>
<dbReference type="PROSITE" id="PS01124">
    <property type="entry name" value="HTH_ARAC_FAMILY_2"/>
    <property type="match status" value="1"/>
</dbReference>
<proteinExistence type="predicted"/>
<reference evidence="5 6" key="1">
    <citation type="journal article" date="2007" name="Int. J. Syst. Evol. Microbiol.">
        <title>Paenibacillus ginsengarvi sp. nov., isolated from soil from ginseng cultivation.</title>
        <authorList>
            <person name="Yoon M.H."/>
            <person name="Ten L.N."/>
            <person name="Im W.T."/>
        </authorList>
    </citation>
    <scope>NUCLEOTIDE SEQUENCE [LARGE SCALE GENOMIC DNA]</scope>
    <source>
        <strain evidence="5 6">KCTC 13059</strain>
    </source>
</reference>
<keyword evidence="6" id="KW-1185">Reference proteome</keyword>
<dbReference type="InterPro" id="IPR009057">
    <property type="entry name" value="Homeodomain-like_sf"/>
</dbReference>
<dbReference type="AlphaFoldDB" id="A0A3B0CGZ5"/>
<feature type="domain" description="HTH araC/xylS-type" evidence="4">
    <location>
        <begin position="179"/>
        <end position="277"/>
    </location>
</feature>
<dbReference type="InterPro" id="IPR014710">
    <property type="entry name" value="RmlC-like_jellyroll"/>
</dbReference>
<organism evidence="5 6">
    <name type="scientific">Paenibacillus ginsengarvi</name>
    <dbReference type="NCBI Taxonomy" id="400777"/>
    <lineage>
        <taxon>Bacteria</taxon>
        <taxon>Bacillati</taxon>
        <taxon>Bacillota</taxon>
        <taxon>Bacilli</taxon>
        <taxon>Bacillales</taxon>
        <taxon>Paenibacillaceae</taxon>
        <taxon>Paenibacillus</taxon>
    </lineage>
</organism>
<dbReference type="SUPFAM" id="SSF46689">
    <property type="entry name" value="Homeodomain-like"/>
    <property type="match status" value="2"/>
</dbReference>
<name>A0A3B0CGZ5_9BACL</name>
<dbReference type="PROSITE" id="PS00041">
    <property type="entry name" value="HTH_ARAC_FAMILY_1"/>
    <property type="match status" value="1"/>
</dbReference>
<evidence type="ECO:0000256" key="3">
    <source>
        <dbReference type="ARBA" id="ARBA00023163"/>
    </source>
</evidence>
<dbReference type="Gene3D" id="2.60.120.10">
    <property type="entry name" value="Jelly Rolls"/>
    <property type="match status" value="1"/>
</dbReference>
<protein>
    <submittedName>
        <fullName evidence="5">AraC family transcriptional regulator</fullName>
    </submittedName>
</protein>
<dbReference type="PANTHER" id="PTHR43280:SF27">
    <property type="entry name" value="TRANSCRIPTIONAL REGULATOR MTLR"/>
    <property type="match status" value="1"/>
</dbReference>
<dbReference type="InterPro" id="IPR018062">
    <property type="entry name" value="HTH_AraC-typ_CS"/>
</dbReference>
<dbReference type="InterPro" id="IPR020449">
    <property type="entry name" value="Tscrpt_reg_AraC-type_HTH"/>
</dbReference>